<keyword evidence="3" id="KW-1185">Reference proteome</keyword>
<comment type="caution">
    <text evidence="2">The sequence shown here is derived from an EMBL/GenBank/DDBJ whole genome shotgun (WGS) entry which is preliminary data.</text>
</comment>
<keyword evidence="1" id="KW-0472">Membrane</keyword>
<sequence length="92" mass="10099">MLRTPALFSYSEDVGGTILKQLQHIHHTATMKLFFVFVFISCLVAGVLPFRGGHGRPLYGVIGDVNFGDESVPLRGFEGVRSRGGARVYGSW</sequence>
<dbReference type="Proteomes" id="UP001303046">
    <property type="component" value="Unassembled WGS sequence"/>
</dbReference>
<name>A0ABR1ECH5_NECAM</name>
<gene>
    <name evidence="2" type="primary">Necator_chrX.g21835</name>
    <name evidence="2" type="ORF">RB195_021674</name>
</gene>
<feature type="transmembrane region" description="Helical" evidence="1">
    <location>
        <begin position="29"/>
        <end position="50"/>
    </location>
</feature>
<reference evidence="2 3" key="1">
    <citation type="submission" date="2023-08" db="EMBL/GenBank/DDBJ databases">
        <title>A Necator americanus chromosomal reference genome.</title>
        <authorList>
            <person name="Ilik V."/>
            <person name="Petrzelkova K.J."/>
            <person name="Pardy F."/>
            <person name="Fuh T."/>
            <person name="Niatou-Singa F.S."/>
            <person name="Gouil Q."/>
            <person name="Baker L."/>
            <person name="Ritchie M.E."/>
            <person name="Jex A.R."/>
            <person name="Gazzola D."/>
            <person name="Li H."/>
            <person name="Toshio Fujiwara R."/>
            <person name="Zhan B."/>
            <person name="Aroian R.V."/>
            <person name="Pafco B."/>
            <person name="Schwarz E.M."/>
        </authorList>
    </citation>
    <scope>NUCLEOTIDE SEQUENCE [LARGE SCALE GENOMIC DNA]</scope>
    <source>
        <strain evidence="2 3">Aroian</strain>
        <tissue evidence="2">Whole animal</tissue>
    </source>
</reference>
<organism evidence="2 3">
    <name type="scientific">Necator americanus</name>
    <name type="common">Human hookworm</name>
    <dbReference type="NCBI Taxonomy" id="51031"/>
    <lineage>
        <taxon>Eukaryota</taxon>
        <taxon>Metazoa</taxon>
        <taxon>Ecdysozoa</taxon>
        <taxon>Nematoda</taxon>
        <taxon>Chromadorea</taxon>
        <taxon>Rhabditida</taxon>
        <taxon>Rhabditina</taxon>
        <taxon>Rhabditomorpha</taxon>
        <taxon>Strongyloidea</taxon>
        <taxon>Ancylostomatidae</taxon>
        <taxon>Bunostominae</taxon>
        <taxon>Necator</taxon>
    </lineage>
</organism>
<dbReference type="EMBL" id="JAVFWL010000006">
    <property type="protein sequence ID" value="KAK6760283.1"/>
    <property type="molecule type" value="Genomic_DNA"/>
</dbReference>
<accession>A0ABR1ECH5</accession>
<proteinExistence type="predicted"/>
<protein>
    <submittedName>
        <fullName evidence="2">Uncharacterized protein</fullName>
    </submittedName>
</protein>
<evidence type="ECO:0000313" key="3">
    <source>
        <dbReference type="Proteomes" id="UP001303046"/>
    </source>
</evidence>
<evidence type="ECO:0000256" key="1">
    <source>
        <dbReference type="SAM" id="Phobius"/>
    </source>
</evidence>
<evidence type="ECO:0000313" key="2">
    <source>
        <dbReference type="EMBL" id="KAK6760283.1"/>
    </source>
</evidence>
<keyword evidence="1" id="KW-1133">Transmembrane helix</keyword>
<keyword evidence="1" id="KW-0812">Transmembrane</keyword>